<accession>A0AAV9NW66</accession>
<dbReference type="EMBL" id="JAVRRT010000022">
    <property type="protein sequence ID" value="KAK5163889.1"/>
    <property type="molecule type" value="Genomic_DNA"/>
</dbReference>
<dbReference type="InterPro" id="IPR008928">
    <property type="entry name" value="6-hairpin_glycosidase_sf"/>
</dbReference>
<gene>
    <name evidence="2" type="ORF">LTR77_010283</name>
</gene>
<dbReference type="SUPFAM" id="SSF48208">
    <property type="entry name" value="Six-hairpin glycosidases"/>
    <property type="match status" value="1"/>
</dbReference>
<proteinExistence type="predicted"/>
<dbReference type="InterPro" id="IPR012341">
    <property type="entry name" value="6hp_glycosidase-like_sf"/>
</dbReference>
<dbReference type="SMART" id="SM01149">
    <property type="entry name" value="DUF1237"/>
    <property type="match status" value="1"/>
</dbReference>
<dbReference type="PANTHER" id="PTHR31047">
    <property type="entry name" value="MEIOTICALLY UP-REGULATED GENE 157 PROTEIN"/>
    <property type="match status" value="1"/>
</dbReference>
<dbReference type="GeneID" id="89931612"/>
<dbReference type="Pfam" id="PF06824">
    <property type="entry name" value="Glyco_hydro_125"/>
    <property type="match status" value="1"/>
</dbReference>
<evidence type="ECO:0008006" key="4">
    <source>
        <dbReference type="Google" id="ProtNLM"/>
    </source>
</evidence>
<keyword evidence="3" id="KW-1185">Reference proteome</keyword>
<dbReference type="PANTHER" id="PTHR31047:SF1">
    <property type="entry name" value="DUF1237 DOMAIN-CONTAINING PROTEIN"/>
    <property type="match status" value="1"/>
</dbReference>
<evidence type="ECO:0000313" key="2">
    <source>
        <dbReference type="EMBL" id="KAK5163889.1"/>
    </source>
</evidence>
<reference evidence="2 3" key="1">
    <citation type="submission" date="2023-08" db="EMBL/GenBank/DDBJ databases">
        <title>Black Yeasts Isolated from many extreme environments.</title>
        <authorList>
            <person name="Coleine C."/>
            <person name="Stajich J.E."/>
            <person name="Selbmann L."/>
        </authorList>
    </citation>
    <scope>NUCLEOTIDE SEQUENCE [LARGE SCALE GENOMIC DNA]</scope>
    <source>
        <strain evidence="2 3">CCFEE 5935</strain>
    </source>
</reference>
<keyword evidence="1" id="KW-0732">Signal</keyword>
<protein>
    <recommendedName>
        <fullName evidence="4">Glycoside hydrolase family 125 protein</fullName>
    </recommendedName>
</protein>
<dbReference type="AlphaFoldDB" id="A0AAV9NW66"/>
<dbReference type="InterPro" id="IPR008313">
    <property type="entry name" value="GH125"/>
</dbReference>
<feature type="chain" id="PRO_5043709762" description="Glycoside hydrolase family 125 protein" evidence="1">
    <location>
        <begin position="22"/>
        <end position="519"/>
    </location>
</feature>
<feature type="signal peptide" evidence="1">
    <location>
        <begin position="1"/>
        <end position="21"/>
    </location>
</feature>
<comment type="caution">
    <text evidence="2">The sequence shown here is derived from an EMBL/GenBank/DDBJ whole genome shotgun (WGS) entry which is preliminary data.</text>
</comment>
<dbReference type="RefSeq" id="XP_064654253.1">
    <property type="nucleotide sequence ID" value="XM_064807506.1"/>
</dbReference>
<evidence type="ECO:0000313" key="3">
    <source>
        <dbReference type="Proteomes" id="UP001337655"/>
    </source>
</evidence>
<dbReference type="GO" id="GO:0005975">
    <property type="term" value="P:carbohydrate metabolic process"/>
    <property type="evidence" value="ECO:0007669"/>
    <property type="project" value="InterPro"/>
</dbReference>
<sequence length="519" mass="58354">MAGLLGRWLLPLVLLIGVSTAECPSYSRYSQEYHEPFSTGGHKLSYMRPSPECRTFNSSGVEKAITKLKDVIADPDLFRLFENTFPNTLDTAIKWRGTASNNSDEELCFVITGDIDAMWVRDSANQIAPYKAVLKQKTDDIASVFRGTLNMQARYLIQFPYCNAFLPPEEAGINAGTNGARYKVTPPYDVNVVFTCNFELDDWGGFLQLSHDYYNRTQDLDFFSKFQWIPAVQSILNAAKDMQRPTYGPDGEWIPPAYTFQSYTMSAAGTQGNNGFNSPVNYTGLVRSPFRPSDDSAIYDFGIAANMMMARYLDSTASIMAKLPNAPKGLAGEMRDLANDIRGGIEQWGIVRSPTGQKIYAYEVDGYGGRNLMDDANIPSLLSAPFLGYVDRNDPLYLRTRDFVLSKMNPWYCKGSVISGVGSPHIRPCAVWPMSLIMQAFTTDDYWEIFAAIREVVGSTSGLGLIHESVDSNDETQWTRQWFTWANGLFGQLIMELWEEKPDILTEGFQPFRYENKSM</sequence>
<dbReference type="Proteomes" id="UP001337655">
    <property type="component" value="Unassembled WGS sequence"/>
</dbReference>
<dbReference type="PIRSF" id="PIRSF028846">
    <property type="entry name" value="UCP028846"/>
    <property type="match status" value="1"/>
</dbReference>
<dbReference type="Gene3D" id="1.50.10.10">
    <property type="match status" value="1"/>
</dbReference>
<dbReference type="GO" id="GO:0003824">
    <property type="term" value="F:catalytic activity"/>
    <property type="evidence" value="ECO:0007669"/>
    <property type="project" value="UniProtKB-ARBA"/>
</dbReference>
<organism evidence="2 3">
    <name type="scientific">Saxophila tyrrhenica</name>
    <dbReference type="NCBI Taxonomy" id="1690608"/>
    <lineage>
        <taxon>Eukaryota</taxon>
        <taxon>Fungi</taxon>
        <taxon>Dikarya</taxon>
        <taxon>Ascomycota</taxon>
        <taxon>Pezizomycotina</taxon>
        <taxon>Dothideomycetes</taxon>
        <taxon>Dothideomycetidae</taxon>
        <taxon>Mycosphaerellales</taxon>
        <taxon>Extremaceae</taxon>
        <taxon>Saxophila</taxon>
    </lineage>
</organism>
<name>A0AAV9NW66_9PEZI</name>
<evidence type="ECO:0000256" key="1">
    <source>
        <dbReference type="SAM" id="SignalP"/>
    </source>
</evidence>